<dbReference type="SMART" id="SM00014">
    <property type="entry name" value="acidPPc"/>
    <property type="match status" value="1"/>
</dbReference>
<feature type="transmembrane region" description="Helical" evidence="1">
    <location>
        <begin position="26"/>
        <end position="47"/>
    </location>
</feature>
<keyword evidence="1" id="KW-1133">Transmembrane helix</keyword>
<dbReference type="SUPFAM" id="SSF48317">
    <property type="entry name" value="Acid phosphatase/Vanadium-dependent haloperoxidase"/>
    <property type="match status" value="1"/>
</dbReference>
<evidence type="ECO:0000313" key="4">
    <source>
        <dbReference type="Proteomes" id="UP000005938"/>
    </source>
</evidence>
<dbReference type="PATRIC" id="fig|946077.3.peg.1208"/>
<evidence type="ECO:0000313" key="3">
    <source>
        <dbReference type="EMBL" id="EID75732.1"/>
    </source>
</evidence>
<name>I0WH66_9FLAO</name>
<dbReference type="PANTHER" id="PTHR14969">
    <property type="entry name" value="SPHINGOSINE-1-PHOSPHATE PHOSPHOHYDROLASE"/>
    <property type="match status" value="1"/>
</dbReference>
<dbReference type="RefSeq" id="WP_008238423.1">
    <property type="nucleotide sequence ID" value="NZ_AJJU01000004.1"/>
</dbReference>
<evidence type="ECO:0000259" key="2">
    <source>
        <dbReference type="SMART" id="SM00014"/>
    </source>
</evidence>
<dbReference type="InterPro" id="IPR036938">
    <property type="entry name" value="PAP2/HPO_sf"/>
</dbReference>
<feature type="transmembrane region" description="Helical" evidence="1">
    <location>
        <begin position="59"/>
        <end position="78"/>
    </location>
</feature>
<gene>
    <name evidence="3" type="ORF">W5A_05938</name>
</gene>
<keyword evidence="1" id="KW-0812">Transmembrane</keyword>
<keyword evidence="1" id="KW-0472">Membrane</keyword>
<dbReference type="InterPro" id="IPR000326">
    <property type="entry name" value="PAP2/HPO"/>
</dbReference>
<dbReference type="PANTHER" id="PTHR14969:SF13">
    <property type="entry name" value="AT30094P"/>
    <property type="match status" value="1"/>
</dbReference>
<feature type="domain" description="Phosphatidic acid phosphatase type 2/haloperoxidase" evidence="2">
    <location>
        <begin position="60"/>
        <end position="175"/>
    </location>
</feature>
<evidence type="ECO:0000256" key="1">
    <source>
        <dbReference type="SAM" id="Phobius"/>
    </source>
</evidence>
<dbReference type="EMBL" id="AJJU01000004">
    <property type="protein sequence ID" value="EID75732.1"/>
    <property type="molecule type" value="Genomic_DNA"/>
</dbReference>
<comment type="caution">
    <text evidence="3">The sequence shown here is derived from an EMBL/GenBank/DDBJ whole genome shotgun (WGS) entry which is preliminary data.</text>
</comment>
<dbReference type="Proteomes" id="UP000005938">
    <property type="component" value="Unassembled WGS sequence"/>
</dbReference>
<protein>
    <recommendedName>
        <fullName evidence="2">Phosphatidic acid phosphatase type 2/haloperoxidase domain-containing protein</fullName>
    </recommendedName>
</protein>
<feature type="transmembrane region" description="Helical" evidence="1">
    <location>
        <begin position="134"/>
        <end position="154"/>
    </location>
</feature>
<dbReference type="OrthoDB" id="9789113at2"/>
<dbReference type="STRING" id="946077.W5A_05938"/>
<organism evidence="3 4">
    <name type="scientific">Imtechella halotolerans K1</name>
    <dbReference type="NCBI Taxonomy" id="946077"/>
    <lineage>
        <taxon>Bacteria</taxon>
        <taxon>Pseudomonadati</taxon>
        <taxon>Bacteroidota</taxon>
        <taxon>Flavobacteriia</taxon>
        <taxon>Flavobacteriales</taxon>
        <taxon>Flavobacteriaceae</taxon>
        <taxon>Imtechella</taxon>
    </lineage>
</organism>
<dbReference type="Pfam" id="PF01569">
    <property type="entry name" value="PAP2"/>
    <property type="match status" value="1"/>
</dbReference>
<accession>I0WH66</accession>
<reference evidence="3 4" key="1">
    <citation type="journal article" date="2012" name="J. Bacteriol.">
        <title>Genome Sequence of the Halotolerant Bacterium Imtechella halotolerans K1T.</title>
        <authorList>
            <person name="Kumar S."/>
            <person name="Vikram S."/>
            <person name="Subramanian S."/>
            <person name="Raghava G.P."/>
            <person name="Pinnaka A.K."/>
        </authorList>
    </citation>
    <scope>NUCLEOTIDE SEQUENCE [LARGE SCALE GENOMIC DNA]</scope>
    <source>
        <strain evidence="3 4">K1</strain>
    </source>
</reference>
<sequence length="186" mass="21179">MVEQLIEWDKSVFLFLNGLGSEKWDGLWLVITNKFASIPLYVFLLYLSIKVYGLKKTVYILLSVALMITITDQLANIFKYGFERLRPCHDPSLQEHMRIVICGGKFGYFSAHAASSFALMTFFSLLLSKKYPLISLLLLIWAVSVSYSRIYLGVHFPLDVITGMSLGMLIGWGVNVLFSLLILRRP</sequence>
<dbReference type="AlphaFoldDB" id="I0WH66"/>
<keyword evidence="4" id="KW-1185">Reference proteome</keyword>
<dbReference type="Gene3D" id="1.20.144.10">
    <property type="entry name" value="Phosphatidic acid phosphatase type 2/haloperoxidase"/>
    <property type="match status" value="1"/>
</dbReference>
<feature type="transmembrane region" description="Helical" evidence="1">
    <location>
        <begin position="106"/>
        <end position="127"/>
    </location>
</feature>
<dbReference type="eggNOG" id="COG0671">
    <property type="taxonomic scope" value="Bacteria"/>
</dbReference>
<feature type="transmembrane region" description="Helical" evidence="1">
    <location>
        <begin position="160"/>
        <end position="183"/>
    </location>
</feature>
<proteinExistence type="predicted"/>